<gene>
    <name evidence="1" type="primary">Nfu_g_1_025539</name>
</gene>
<organism evidence="1">
    <name type="scientific">Nothobranchius kuhntae</name>
    <name type="common">Beira killifish</name>
    <dbReference type="NCBI Taxonomy" id="321403"/>
    <lineage>
        <taxon>Eukaryota</taxon>
        <taxon>Metazoa</taxon>
        <taxon>Chordata</taxon>
        <taxon>Craniata</taxon>
        <taxon>Vertebrata</taxon>
        <taxon>Euteleostomi</taxon>
        <taxon>Actinopterygii</taxon>
        <taxon>Neopterygii</taxon>
        <taxon>Teleostei</taxon>
        <taxon>Neoteleostei</taxon>
        <taxon>Acanthomorphata</taxon>
        <taxon>Ovalentaria</taxon>
        <taxon>Atherinomorphae</taxon>
        <taxon>Cyprinodontiformes</taxon>
        <taxon>Nothobranchiidae</taxon>
        <taxon>Nothobranchius</taxon>
    </lineage>
</organism>
<feature type="non-terminal residue" evidence="1">
    <location>
        <position position="74"/>
    </location>
</feature>
<dbReference type="EMBL" id="HAEE01004549">
    <property type="protein sequence ID" value="SBR24569.1"/>
    <property type="molecule type" value="Transcribed_RNA"/>
</dbReference>
<sequence>LQSGTPFQIRRRDGMSRIRLIFATNRFSIFFVYKTLWTPESLVFKMTKAQNKRFTFQMKFIATIRTACQQSVHK</sequence>
<protein>
    <submittedName>
        <fullName evidence="1">Uncharacterized protein</fullName>
    </submittedName>
</protein>
<feature type="non-terminal residue" evidence="1">
    <location>
        <position position="1"/>
    </location>
</feature>
<proteinExistence type="predicted"/>
<name>A0A1A8JYX3_NOTKU</name>
<dbReference type="AlphaFoldDB" id="A0A1A8JYX3"/>
<reference evidence="1" key="2">
    <citation type="submission" date="2016-06" db="EMBL/GenBank/DDBJ databases">
        <title>The genome of a short-lived fish provides insights into sex chromosome evolution and the genetic control of aging.</title>
        <authorList>
            <person name="Reichwald K."/>
            <person name="Felder M."/>
            <person name="Petzold A."/>
            <person name="Koch P."/>
            <person name="Groth M."/>
            <person name="Platzer M."/>
        </authorList>
    </citation>
    <scope>NUCLEOTIDE SEQUENCE</scope>
    <source>
        <tissue evidence="1">Brain</tissue>
    </source>
</reference>
<evidence type="ECO:0000313" key="1">
    <source>
        <dbReference type="EMBL" id="SBR24569.1"/>
    </source>
</evidence>
<reference evidence="1" key="1">
    <citation type="submission" date="2016-05" db="EMBL/GenBank/DDBJ databases">
        <authorList>
            <person name="Lavstsen T."/>
            <person name="Jespersen J.S."/>
        </authorList>
    </citation>
    <scope>NUCLEOTIDE SEQUENCE</scope>
    <source>
        <tissue evidence="1">Brain</tissue>
    </source>
</reference>
<accession>A0A1A8JYX3</accession>